<evidence type="ECO:0000259" key="2">
    <source>
        <dbReference type="Pfam" id="PF01370"/>
    </source>
</evidence>
<accession>A0ABY4IE58</accession>
<keyword evidence="1" id="KW-0521">NADP</keyword>
<dbReference type="InterPro" id="IPR001509">
    <property type="entry name" value="Epimerase_deHydtase"/>
</dbReference>
<dbReference type="SUPFAM" id="SSF51735">
    <property type="entry name" value="NAD(P)-binding Rossmann-fold domains"/>
    <property type="match status" value="1"/>
</dbReference>
<dbReference type="PANTHER" id="PTHR42748:SF3">
    <property type="entry name" value="BLL4366 PROTEIN"/>
    <property type="match status" value="1"/>
</dbReference>
<evidence type="ECO:0000256" key="1">
    <source>
        <dbReference type="ARBA" id="ARBA00022857"/>
    </source>
</evidence>
<dbReference type="Pfam" id="PF01370">
    <property type="entry name" value="Epimerase"/>
    <property type="match status" value="1"/>
</dbReference>
<dbReference type="RefSeq" id="WP_247982750.1">
    <property type="nucleotide sequence ID" value="NZ_CP078076.1"/>
</dbReference>
<dbReference type="PANTHER" id="PTHR42748">
    <property type="entry name" value="NITROGEN METABOLITE REPRESSION PROTEIN NMRA FAMILY MEMBER"/>
    <property type="match status" value="1"/>
</dbReference>
<dbReference type="Proteomes" id="UP000831467">
    <property type="component" value="Chromosome"/>
</dbReference>
<dbReference type="EMBL" id="CP078076">
    <property type="protein sequence ID" value="UPL11055.1"/>
    <property type="molecule type" value="Genomic_DNA"/>
</dbReference>
<keyword evidence="4" id="KW-1185">Reference proteome</keyword>
<proteinExistence type="predicted"/>
<dbReference type="InterPro" id="IPR036291">
    <property type="entry name" value="NAD(P)-bd_dom_sf"/>
</dbReference>
<evidence type="ECO:0000313" key="4">
    <source>
        <dbReference type="Proteomes" id="UP000831467"/>
    </source>
</evidence>
<reference evidence="3 4" key="1">
    <citation type="submission" date="2021-06" db="EMBL/GenBank/DDBJ databases">
        <title>Genome-based taxonomic framework of Microbacterium strains isolated from marine environment, the description of four new species and reclassification of four preexisting species.</title>
        <authorList>
            <person name="Lee S.D."/>
            <person name="Kim S.-M."/>
            <person name="Byeon Y.-S."/>
            <person name="Yang H.L."/>
            <person name="Kim I.S."/>
        </authorList>
    </citation>
    <scope>NUCLEOTIDE SEQUENCE [LARGE SCALE GENOMIC DNA]</scope>
    <source>
        <strain evidence="3 4">SSW1-51</strain>
    </source>
</reference>
<protein>
    <submittedName>
        <fullName evidence="3">NmrA family NAD(P)-binding protein</fullName>
    </submittedName>
</protein>
<sequence>MRITVIGGTGLIGSRLTRALRQAGHDVVVGARATGVNSYTGEGLAEALDGADVLVDVSNSSYTDEAAALDFFFTSTMNLLSYGSAAGVGHHVALSVVGTDRLARAEGGYFAAKAEQERLIVKSQRPYSLVHATQFFEFIRNITDQASRGGRVRVADVLVQPMSADDVAAAVAETAVGEPLFGMVEFGGPEVFSLEQIAAQDLRSRQDDREVVADPLGTYFGARLHSRDLLPKSTARIAPTRYHDWRTLPREGDISEALLRAE</sequence>
<name>A0ABY4IE58_9MICO</name>
<feature type="domain" description="NAD-dependent epimerase/dehydratase" evidence="2">
    <location>
        <begin position="3"/>
        <end position="61"/>
    </location>
</feature>
<evidence type="ECO:0000313" key="3">
    <source>
        <dbReference type="EMBL" id="UPL11055.1"/>
    </source>
</evidence>
<dbReference type="InterPro" id="IPR051164">
    <property type="entry name" value="NmrA-like_oxidored"/>
</dbReference>
<organism evidence="3 4">
    <name type="scientific">Microbacterium sufflavum</name>
    <dbReference type="NCBI Taxonomy" id="2851649"/>
    <lineage>
        <taxon>Bacteria</taxon>
        <taxon>Bacillati</taxon>
        <taxon>Actinomycetota</taxon>
        <taxon>Actinomycetes</taxon>
        <taxon>Micrococcales</taxon>
        <taxon>Microbacteriaceae</taxon>
        <taxon>Microbacterium</taxon>
    </lineage>
</organism>
<gene>
    <name evidence="3" type="ORF">KV394_07985</name>
</gene>
<dbReference type="Gene3D" id="3.40.50.720">
    <property type="entry name" value="NAD(P)-binding Rossmann-like Domain"/>
    <property type="match status" value="1"/>
</dbReference>